<evidence type="ECO:0000256" key="3">
    <source>
        <dbReference type="RuleBase" id="RU367127"/>
    </source>
</evidence>
<dbReference type="InterPro" id="IPR031137">
    <property type="entry name" value="GRF"/>
</dbReference>
<dbReference type="AlphaFoldDB" id="A0AAW2C3Q7"/>
<keyword evidence="3" id="KW-0804">Transcription</keyword>
<comment type="subcellular location">
    <subcellularLocation>
        <location evidence="3">Nucleus</location>
    </subcellularLocation>
</comment>
<comment type="similarity">
    <text evidence="3">Belongs to the GRF family.</text>
</comment>
<organism evidence="5 6">
    <name type="scientific">Lithocarpus litseifolius</name>
    <dbReference type="NCBI Taxonomy" id="425828"/>
    <lineage>
        <taxon>Eukaryota</taxon>
        <taxon>Viridiplantae</taxon>
        <taxon>Streptophyta</taxon>
        <taxon>Embryophyta</taxon>
        <taxon>Tracheophyta</taxon>
        <taxon>Spermatophyta</taxon>
        <taxon>Magnoliopsida</taxon>
        <taxon>eudicotyledons</taxon>
        <taxon>Gunneridae</taxon>
        <taxon>Pentapetalae</taxon>
        <taxon>rosids</taxon>
        <taxon>fabids</taxon>
        <taxon>Fagales</taxon>
        <taxon>Fagaceae</taxon>
        <taxon>Lithocarpus</taxon>
    </lineage>
</organism>
<feature type="domain" description="WRC" evidence="4">
    <location>
        <begin position="140"/>
        <end position="185"/>
    </location>
</feature>
<reference evidence="5 6" key="1">
    <citation type="submission" date="2024-01" db="EMBL/GenBank/DDBJ databases">
        <title>A telomere-to-telomere, gap-free genome of sweet tea (Lithocarpus litseifolius).</title>
        <authorList>
            <person name="Zhou J."/>
        </authorList>
    </citation>
    <scope>NUCLEOTIDE SEQUENCE [LARGE SCALE GENOMIC DNA]</scope>
    <source>
        <strain evidence="5">Zhou-2022a</strain>
        <tissue evidence="5">Leaf</tissue>
    </source>
</reference>
<dbReference type="InterPro" id="IPR014977">
    <property type="entry name" value="WRC_dom"/>
</dbReference>
<evidence type="ECO:0000259" key="4">
    <source>
        <dbReference type="PROSITE" id="PS51667"/>
    </source>
</evidence>
<dbReference type="GO" id="GO:0032502">
    <property type="term" value="P:developmental process"/>
    <property type="evidence" value="ECO:0007669"/>
    <property type="project" value="InterPro"/>
</dbReference>
<keyword evidence="6" id="KW-1185">Reference proteome</keyword>
<dbReference type="PROSITE" id="PS51667">
    <property type="entry name" value="WRC"/>
    <property type="match status" value="1"/>
</dbReference>
<gene>
    <name evidence="5" type="ORF">SO802_026594</name>
</gene>
<evidence type="ECO:0000256" key="2">
    <source>
        <dbReference type="PROSITE-ProRule" id="PRU01002"/>
    </source>
</evidence>
<name>A0AAW2C3Q7_9ROSI</name>
<dbReference type="PANTHER" id="PTHR31602:SF81">
    <property type="entry name" value="GROWTH-REGULATING FACTOR 9"/>
    <property type="match status" value="1"/>
</dbReference>
<keyword evidence="3" id="KW-0805">Transcription regulation</keyword>
<comment type="caution">
    <text evidence="5">The sequence shown here is derived from an EMBL/GenBank/DDBJ whole genome shotgun (WGS) entry which is preliminary data.</text>
</comment>
<protein>
    <recommendedName>
        <fullName evidence="3">Growth-regulating factor</fullName>
    </recommendedName>
</protein>
<dbReference type="Pfam" id="PF08879">
    <property type="entry name" value="WRC"/>
    <property type="match status" value="1"/>
</dbReference>
<dbReference type="EMBL" id="JAZDWU010000009">
    <property type="protein sequence ID" value="KAK9991609.1"/>
    <property type="molecule type" value="Genomic_DNA"/>
</dbReference>
<comment type="domain">
    <text evidence="3">The QLQ domain and WRC domain may be involved in protein-protein interaction and DNA-binding, respectively.</text>
</comment>
<evidence type="ECO:0000313" key="6">
    <source>
        <dbReference type="Proteomes" id="UP001459277"/>
    </source>
</evidence>
<evidence type="ECO:0000256" key="1">
    <source>
        <dbReference type="ARBA" id="ARBA00023242"/>
    </source>
</evidence>
<dbReference type="GO" id="GO:0006351">
    <property type="term" value="P:DNA-templated transcription"/>
    <property type="evidence" value="ECO:0007669"/>
    <property type="project" value="UniProtKB-UniRule"/>
</dbReference>
<dbReference type="PANTHER" id="PTHR31602">
    <property type="entry name" value="GROWTH-REGULATING FACTOR 5"/>
    <property type="match status" value="1"/>
</dbReference>
<evidence type="ECO:0000313" key="5">
    <source>
        <dbReference type="EMBL" id="KAK9991609.1"/>
    </source>
</evidence>
<sequence>MQWVNLCRTADHTKWVGAFHKKQDFIDVVENGTPVSYAETEIVKKRKSLQDDGVLLEEGSKPEVYTEEHEKRLGNTEKNWILFVDGYGKDGKRIYDQAENSWLSDSVLQMQHGPRAVLWRLFVYEFKVAVVHTLETEMGMNLNQGGVRTDGKKWRCSKDVVRDQKYCEQHMHRGAEKRVAEHHCQ</sequence>
<keyword evidence="3" id="KW-0010">Activator</keyword>
<keyword evidence="1 3" id="KW-0539">Nucleus</keyword>
<accession>A0AAW2C3Q7</accession>
<dbReference type="GO" id="GO:0005524">
    <property type="term" value="F:ATP binding"/>
    <property type="evidence" value="ECO:0007669"/>
    <property type="project" value="UniProtKB-UniRule"/>
</dbReference>
<dbReference type="GO" id="GO:0005634">
    <property type="term" value="C:nucleus"/>
    <property type="evidence" value="ECO:0007669"/>
    <property type="project" value="UniProtKB-SubCell"/>
</dbReference>
<comment type="function">
    <text evidence="3">Transcription activator.</text>
</comment>
<proteinExistence type="inferred from homology"/>
<dbReference type="Proteomes" id="UP001459277">
    <property type="component" value="Unassembled WGS sequence"/>
</dbReference>
<comment type="caution">
    <text evidence="2">Lacks conserved residue(s) required for the propagation of feature annotation.</text>
</comment>